<proteinExistence type="predicted"/>
<organism evidence="1 2">
    <name type="scientific">Batrachochytrium salamandrivorans</name>
    <dbReference type="NCBI Taxonomy" id="1357716"/>
    <lineage>
        <taxon>Eukaryota</taxon>
        <taxon>Fungi</taxon>
        <taxon>Fungi incertae sedis</taxon>
        <taxon>Chytridiomycota</taxon>
        <taxon>Chytridiomycota incertae sedis</taxon>
        <taxon>Chytridiomycetes</taxon>
        <taxon>Rhizophydiales</taxon>
        <taxon>Rhizophydiales incertae sedis</taxon>
        <taxon>Batrachochytrium</taxon>
    </lineage>
</organism>
<protein>
    <submittedName>
        <fullName evidence="1">Uncharacterized protein</fullName>
    </submittedName>
</protein>
<accession>A0ABQ8EX36</accession>
<gene>
    <name evidence="1" type="ORF">BASA50_010994</name>
</gene>
<dbReference type="EMBL" id="JAFCIX010000547">
    <property type="protein sequence ID" value="KAH6587975.1"/>
    <property type="molecule type" value="Genomic_DNA"/>
</dbReference>
<comment type="caution">
    <text evidence="1">The sequence shown here is derived from an EMBL/GenBank/DDBJ whole genome shotgun (WGS) entry which is preliminary data.</text>
</comment>
<evidence type="ECO:0000313" key="1">
    <source>
        <dbReference type="EMBL" id="KAH6587975.1"/>
    </source>
</evidence>
<evidence type="ECO:0000313" key="2">
    <source>
        <dbReference type="Proteomes" id="UP001648503"/>
    </source>
</evidence>
<name>A0ABQ8EX36_9FUNG</name>
<sequence>MKLYNLRMSSRRQDVREKFVCGREVKLTTTIDTPVKDVDCLDTMFEHAVVDNPLQCCLLTLNNATQEPFQQLDIGNLNGGSGPKRTRVRNVVCINCSGNHYRKTPCRVPIID</sequence>
<dbReference type="Proteomes" id="UP001648503">
    <property type="component" value="Unassembled WGS sequence"/>
</dbReference>
<reference evidence="1 2" key="1">
    <citation type="submission" date="2021-02" db="EMBL/GenBank/DDBJ databases">
        <title>Variation within the Batrachochytrium salamandrivorans European outbreak.</title>
        <authorList>
            <person name="Kelly M."/>
            <person name="Pasmans F."/>
            <person name="Shea T.P."/>
            <person name="Munoz J.F."/>
            <person name="Carranza S."/>
            <person name="Cuomo C.A."/>
            <person name="Martel A."/>
        </authorList>
    </citation>
    <scope>NUCLEOTIDE SEQUENCE [LARGE SCALE GENOMIC DNA]</scope>
    <source>
        <strain evidence="1 2">AMFP18/2</strain>
    </source>
</reference>
<keyword evidence="2" id="KW-1185">Reference proteome</keyword>